<proteinExistence type="predicted"/>
<evidence type="ECO:0000259" key="8">
    <source>
        <dbReference type="Pfam" id="PF12704"/>
    </source>
</evidence>
<feature type="domain" description="ABC3 transporter permease C-terminal" evidence="7">
    <location>
        <begin position="729"/>
        <end position="841"/>
    </location>
</feature>
<comment type="caution">
    <text evidence="9">The sequence shown here is derived from an EMBL/GenBank/DDBJ whole genome shotgun (WGS) entry which is preliminary data.</text>
</comment>
<evidence type="ECO:0000313" key="9">
    <source>
        <dbReference type="EMBL" id="RJF81442.1"/>
    </source>
</evidence>
<dbReference type="Pfam" id="PF02687">
    <property type="entry name" value="FtsX"/>
    <property type="match status" value="2"/>
</dbReference>
<keyword evidence="2" id="KW-1003">Cell membrane</keyword>
<feature type="domain" description="MacB-like periplasmic core" evidence="8">
    <location>
        <begin position="35"/>
        <end position="242"/>
    </location>
</feature>
<dbReference type="AlphaFoldDB" id="A0A418VWB7"/>
<feature type="transmembrane region" description="Helical" evidence="6">
    <location>
        <begin position="30"/>
        <end position="48"/>
    </location>
</feature>
<feature type="transmembrane region" description="Helical" evidence="6">
    <location>
        <begin position="729"/>
        <end position="748"/>
    </location>
</feature>
<dbReference type="Proteomes" id="UP000283458">
    <property type="component" value="Unassembled WGS sequence"/>
</dbReference>
<evidence type="ECO:0000256" key="5">
    <source>
        <dbReference type="ARBA" id="ARBA00023136"/>
    </source>
</evidence>
<dbReference type="InterPro" id="IPR038766">
    <property type="entry name" value="Membrane_comp_ABC_pdt"/>
</dbReference>
<evidence type="ECO:0000313" key="10">
    <source>
        <dbReference type="Proteomes" id="UP000283458"/>
    </source>
</evidence>
<feature type="transmembrane region" description="Helical" evidence="6">
    <location>
        <begin position="483"/>
        <end position="504"/>
    </location>
</feature>
<dbReference type="Pfam" id="PF12704">
    <property type="entry name" value="MacB_PCD"/>
    <property type="match status" value="1"/>
</dbReference>
<dbReference type="InterPro" id="IPR003838">
    <property type="entry name" value="ABC3_permease_C"/>
</dbReference>
<evidence type="ECO:0000256" key="6">
    <source>
        <dbReference type="SAM" id="Phobius"/>
    </source>
</evidence>
<dbReference type="EMBL" id="QYUL01000002">
    <property type="protein sequence ID" value="RJF81442.1"/>
    <property type="molecule type" value="Genomic_DNA"/>
</dbReference>
<evidence type="ECO:0000256" key="1">
    <source>
        <dbReference type="ARBA" id="ARBA00004651"/>
    </source>
</evidence>
<feature type="transmembrane region" description="Helical" evidence="6">
    <location>
        <begin position="270"/>
        <end position="291"/>
    </location>
</feature>
<feature type="transmembrane region" description="Helical" evidence="6">
    <location>
        <begin position="436"/>
        <end position="463"/>
    </location>
</feature>
<dbReference type="RefSeq" id="WP_119831532.1">
    <property type="nucleotide sequence ID" value="NZ_QYUL01000002.1"/>
</dbReference>
<feature type="transmembrane region" description="Helical" evidence="6">
    <location>
        <begin position="323"/>
        <end position="349"/>
    </location>
</feature>
<keyword evidence="3 6" id="KW-0812">Transmembrane</keyword>
<organism evidence="9 10">
    <name type="scientific">Azospirillum cavernae</name>
    <dbReference type="NCBI Taxonomy" id="2320860"/>
    <lineage>
        <taxon>Bacteria</taxon>
        <taxon>Pseudomonadati</taxon>
        <taxon>Pseudomonadota</taxon>
        <taxon>Alphaproteobacteria</taxon>
        <taxon>Rhodospirillales</taxon>
        <taxon>Azospirillaceae</taxon>
        <taxon>Azospirillum</taxon>
    </lineage>
</organism>
<evidence type="ECO:0000256" key="2">
    <source>
        <dbReference type="ARBA" id="ARBA00022475"/>
    </source>
</evidence>
<dbReference type="PANTHER" id="PTHR30287">
    <property type="entry name" value="MEMBRANE COMPONENT OF PREDICTED ABC SUPERFAMILY METABOLITE UPTAKE TRANSPORTER"/>
    <property type="match status" value="1"/>
</dbReference>
<feature type="transmembrane region" description="Helical" evidence="6">
    <location>
        <begin position="410"/>
        <end position="429"/>
    </location>
</feature>
<feature type="transmembrane region" description="Helical" evidence="6">
    <location>
        <begin position="816"/>
        <end position="836"/>
    </location>
</feature>
<evidence type="ECO:0000256" key="4">
    <source>
        <dbReference type="ARBA" id="ARBA00022989"/>
    </source>
</evidence>
<feature type="domain" description="ABC3 transporter permease C-terminal" evidence="7">
    <location>
        <begin position="275"/>
        <end position="390"/>
    </location>
</feature>
<evidence type="ECO:0000259" key="7">
    <source>
        <dbReference type="Pfam" id="PF02687"/>
    </source>
</evidence>
<dbReference type="OrthoDB" id="9775544at2"/>
<keyword evidence="5 6" id="KW-0472">Membrane</keyword>
<feature type="transmembrane region" description="Helical" evidence="6">
    <location>
        <begin position="780"/>
        <end position="804"/>
    </location>
</feature>
<reference evidence="9 10" key="1">
    <citation type="submission" date="2018-09" db="EMBL/GenBank/DDBJ databases">
        <authorList>
            <person name="Zhu H."/>
        </authorList>
    </citation>
    <scope>NUCLEOTIDE SEQUENCE [LARGE SCALE GENOMIC DNA]</scope>
    <source>
        <strain evidence="9 10">K2W22B-5</strain>
    </source>
</reference>
<dbReference type="InterPro" id="IPR025857">
    <property type="entry name" value="MacB_PCD"/>
</dbReference>
<protein>
    <submittedName>
        <fullName evidence="9">FtsX-like permease family protein</fullName>
    </submittedName>
</protein>
<accession>A0A418VWB7</accession>
<evidence type="ECO:0000256" key="3">
    <source>
        <dbReference type="ARBA" id="ARBA00022692"/>
    </source>
</evidence>
<dbReference type="GO" id="GO:0005886">
    <property type="term" value="C:plasma membrane"/>
    <property type="evidence" value="ECO:0007669"/>
    <property type="project" value="UniProtKB-SubCell"/>
</dbReference>
<keyword evidence="4 6" id="KW-1133">Transmembrane helix</keyword>
<gene>
    <name evidence="9" type="ORF">D3877_14880</name>
</gene>
<comment type="subcellular location">
    <subcellularLocation>
        <location evidence="1">Cell membrane</location>
        <topology evidence="1">Multi-pass membrane protein</topology>
    </subcellularLocation>
</comment>
<name>A0A418VWB7_9PROT</name>
<keyword evidence="10" id="KW-1185">Reference proteome</keyword>
<sequence length="850" mass="89372">MAHSAAPSPFFTFWLALRLARRELRGGLKGFWIFLGCLTLGVAAIAAVQSVSSGLLAGLNQDGQAILGGDVAVRQLYTPPTTEQTAFLTGAGRVSTAAEMRGMARALDEGKASLVELKAVDDLYPLYGALSLRDGVDLKSALARRDGQWGAVVEASLMDRLGVALGDPIRVGDSVYRVAGVLDREPDRASSNAFSLGPRLMVALPSLEATGLLQPGSLTWWSAKIALPPGTDAWAWQKEVKARFPTAPWTMRDVTNASPQVERFIERMTLFLTLVGLTALLVGGVGVGNAVRSHLDSRARSIATLKCVGAPGALVFEIYLAQILALALLGILAGLALGAVAPLALGRVLEGVLPVSAHIGVYPGALALAALYGLLTALTFSLWPLGRAREVPAGALFRDVIAPAQGRPRAPYLIALALTALALAGLAVATADNKLFALWFVGGSIATFLTFRGAAALITLAAARVGRVRHPGLRLALANLHRPGNPTAAVVLSLGLGLTVLVAVAQIEANFSRRVSETIPKDAPAFFFVDIQRDQFAALRDTVTGVPGTSAFEAVPSLRGRIERVNGVEAEKALVNPEQAWILAGDRGITYSATLPEHSQIVTGDWWAADYRGPPLLSIHQSVADAFNIGPGAKLTVNILGRGIEATVASVRAAEFSSMAINFTMVFAPGTLEGAPQTWIATVRATPEAEGAVQKAVLSHFPNITLVRVKDALDTVGDMLGHIGAAVRVVALITLAAGTLVLAGAVAAGHRRRVYDAVVLKVLGATRADVLRAFLMEYGLLGLLTAIIAGAIGTLAAWAVLRFLMRWDWGFQPSAVLTTILLSTAITLAFGFYGTWRALGQPSAPLLRNE</sequence>
<feature type="transmembrane region" description="Helical" evidence="6">
    <location>
        <begin position="361"/>
        <end position="383"/>
    </location>
</feature>
<dbReference type="PANTHER" id="PTHR30287:SF1">
    <property type="entry name" value="INNER MEMBRANE PROTEIN"/>
    <property type="match status" value="1"/>
</dbReference>